<feature type="compositionally biased region" description="Basic residues" evidence="2">
    <location>
        <begin position="212"/>
        <end position="224"/>
    </location>
</feature>
<keyword evidence="1" id="KW-0175">Coiled coil</keyword>
<dbReference type="PANTHER" id="PTHR33499:SF40">
    <property type="entry name" value="TRANSPOSASE-ASSOCIATED DOMAIN-CONTAINING PROTEIN"/>
    <property type="match status" value="1"/>
</dbReference>
<dbReference type="PANTHER" id="PTHR33499">
    <property type="entry name" value="OS12G0282400 PROTEIN-RELATED"/>
    <property type="match status" value="1"/>
</dbReference>
<keyword evidence="4" id="KW-1185">Reference proteome</keyword>
<accession>A0AAV0D9X8</accession>
<dbReference type="Pfam" id="PF03004">
    <property type="entry name" value="Transposase_24"/>
    <property type="match status" value="1"/>
</dbReference>
<feature type="region of interest" description="Disordered" evidence="2">
    <location>
        <begin position="174"/>
        <end position="224"/>
    </location>
</feature>
<evidence type="ECO:0000256" key="1">
    <source>
        <dbReference type="SAM" id="Coils"/>
    </source>
</evidence>
<comment type="caution">
    <text evidence="3">The sequence shown here is derived from an EMBL/GenBank/DDBJ whole genome shotgun (WGS) entry which is preliminary data.</text>
</comment>
<dbReference type="AlphaFoldDB" id="A0AAV0D9X8"/>
<evidence type="ECO:0000313" key="4">
    <source>
        <dbReference type="Proteomes" id="UP001152523"/>
    </source>
</evidence>
<proteinExistence type="predicted"/>
<feature type="compositionally biased region" description="Basic and acidic residues" evidence="2">
    <location>
        <begin position="1"/>
        <end position="15"/>
    </location>
</feature>
<name>A0AAV0D9X8_9ASTE</name>
<evidence type="ECO:0000313" key="3">
    <source>
        <dbReference type="EMBL" id="CAH9096350.1"/>
    </source>
</evidence>
<gene>
    <name evidence="3" type="ORF">CEPIT_LOCUS13704</name>
</gene>
<feature type="region of interest" description="Disordered" evidence="2">
    <location>
        <begin position="1"/>
        <end position="31"/>
    </location>
</feature>
<organism evidence="3 4">
    <name type="scientific">Cuscuta epithymum</name>
    <dbReference type="NCBI Taxonomy" id="186058"/>
    <lineage>
        <taxon>Eukaryota</taxon>
        <taxon>Viridiplantae</taxon>
        <taxon>Streptophyta</taxon>
        <taxon>Embryophyta</taxon>
        <taxon>Tracheophyta</taxon>
        <taxon>Spermatophyta</taxon>
        <taxon>Magnoliopsida</taxon>
        <taxon>eudicotyledons</taxon>
        <taxon>Gunneridae</taxon>
        <taxon>Pentapetalae</taxon>
        <taxon>asterids</taxon>
        <taxon>lamiids</taxon>
        <taxon>Solanales</taxon>
        <taxon>Convolvulaceae</taxon>
        <taxon>Cuscuteae</taxon>
        <taxon>Cuscuta</taxon>
        <taxon>Cuscuta subgen. Cuscuta</taxon>
    </lineage>
</organism>
<feature type="coiled-coil region" evidence="1">
    <location>
        <begin position="476"/>
        <end position="517"/>
    </location>
</feature>
<reference evidence="3" key="1">
    <citation type="submission" date="2022-07" db="EMBL/GenBank/DDBJ databases">
        <authorList>
            <person name="Macas J."/>
            <person name="Novak P."/>
            <person name="Neumann P."/>
        </authorList>
    </citation>
    <scope>NUCLEOTIDE SEQUENCE</scope>
</reference>
<protein>
    <submittedName>
        <fullName evidence="3">Uncharacterized protein</fullName>
    </submittedName>
</protein>
<dbReference type="InterPro" id="IPR004252">
    <property type="entry name" value="Probable_transposase_24"/>
</dbReference>
<dbReference type="Proteomes" id="UP001152523">
    <property type="component" value="Unassembled WGS sequence"/>
</dbReference>
<dbReference type="EMBL" id="CAMAPF010000087">
    <property type="protein sequence ID" value="CAH9096350.1"/>
    <property type="molecule type" value="Genomic_DNA"/>
</dbReference>
<sequence length="517" mass="59529">MPKEVQLMPKEKDKGSTTPNGGFKIGRGRGQGLRSMLPHNSTIGTPNAECRKGNNNTEITPNGGFKGAVAKVRENVTSDFGDFTSHDVILCFEEAEYHEKDFGEDNCFLDILAMCHKLVDVYSVGIKIIDGDGRPLRCDLDVTNMLKQHAGRENIYIYLYRDDTRPPLSYTLPKHNRELGNDSLVPPSPIPMPKEVQPMSKSMSKENNKVSTSKRSKKKARGRNKCKEVLNLKKGEKLTVKFYNTRVVGKNHKAFSRHLGKTIRNRLICPLAVTSWKNIDEDKKSHMWDSVTEAFEGDDLLSHQDDVFKHMRELWNKWRGWMHLTYVKNKTMSEALKIVPDEVIKDDWEWLVKDYYFTPQYKERSKRASKNRSHLTMLHRMGSMPVREVIYEMGGKDDNPPDMGVIFYETRKKKDKLVEPETIQKYEEICEVVQSNPSLPNVDVVEKCFGPQKRSHVICHGGGVTRKYLKGPSCKKAELEAKLNVKDEENRYLKNRLNTLEDEFLKIKEMLQSQEKS</sequence>
<evidence type="ECO:0000256" key="2">
    <source>
        <dbReference type="SAM" id="MobiDB-lite"/>
    </source>
</evidence>